<sequence length="305" mass="33657">MGKLPNGLISFGKNANCTLALCPLEASILQYQPSIPGNGIVIGVFALSMLIHLVQGVKWRCWDFMICIIIGCVDEIIGYIGRIMLHSNPFSFNAFVIQIVCITTAPVFFCSAIYVLLSRTVNHLDRSQSHLNPKYFVWFFIPCDIVSLILQAAGGALSATQAGTGNKSGVKISMGGLVLQVVTLVIFITLFAEYVIRYTRKSTAGPLQPRMRLFLGFLFLSTIFVLVRCIYRIDELRDGYDGPLIRDEPLFMVLESAMMLLSVLCLIVSHPGIAFDRKPQTTAGLHYVANEKATEEPKHLGSSSE</sequence>
<dbReference type="GO" id="GO:0000324">
    <property type="term" value="C:fungal-type vacuole"/>
    <property type="evidence" value="ECO:0007669"/>
    <property type="project" value="TreeGrafter"/>
</dbReference>
<keyword evidence="2 5" id="KW-0812">Transmembrane</keyword>
<evidence type="ECO:0000256" key="2">
    <source>
        <dbReference type="ARBA" id="ARBA00022692"/>
    </source>
</evidence>
<feature type="transmembrane region" description="Helical" evidence="5">
    <location>
        <begin position="172"/>
        <end position="192"/>
    </location>
</feature>
<feature type="transmembrane region" description="Helical" evidence="5">
    <location>
        <begin position="213"/>
        <end position="233"/>
    </location>
</feature>
<feature type="transmembrane region" description="Helical" evidence="5">
    <location>
        <begin position="137"/>
        <end position="160"/>
    </location>
</feature>
<dbReference type="Proteomes" id="UP001172102">
    <property type="component" value="Unassembled WGS sequence"/>
</dbReference>
<name>A0AA40AI85_9PEZI</name>
<evidence type="ECO:0000256" key="4">
    <source>
        <dbReference type="ARBA" id="ARBA00023136"/>
    </source>
</evidence>
<evidence type="ECO:0000313" key="6">
    <source>
        <dbReference type="EMBL" id="KAK0716327.1"/>
    </source>
</evidence>
<protein>
    <submittedName>
        <fullName evidence="6">RTA1 like protein-domain-containing protein</fullName>
    </submittedName>
</protein>
<keyword evidence="4 5" id="KW-0472">Membrane</keyword>
<dbReference type="Pfam" id="PF04479">
    <property type="entry name" value="RTA1"/>
    <property type="match status" value="1"/>
</dbReference>
<dbReference type="GO" id="GO:0005886">
    <property type="term" value="C:plasma membrane"/>
    <property type="evidence" value="ECO:0007669"/>
    <property type="project" value="TreeGrafter"/>
</dbReference>
<keyword evidence="7" id="KW-1185">Reference proteome</keyword>
<evidence type="ECO:0000256" key="3">
    <source>
        <dbReference type="ARBA" id="ARBA00022989"/>
    </source>
</evidence>
<dbReference type="AlphaFoldDB" id="A0AA40AI85"/>
<comment type="subcellular location">
    <subcellularLocation>
        <location evidence="1">Membrane</location>
        <topology evidence="1">Multi-pass membrane protein</topology>
    </subcellularLocation>
</comment>
<evidence type="ECO:0000256" key="1">
    <source>
        <dbReference type="ARBA" id="ARBA00004141"/>
    </source>
</evidence>
<reference evidence="6" key="1">
    <citation type="submission" date="2023-06" db="EMBL/GenBank/DDBJ databases">
        <title>Genome-scale phylogeny and comparative genomics of the fungal order Sordariales.</title>
        <authorList>
            <consortium name="Lawrence Berkeley National Laboratory"/>
            <person name="Hensen N."/>
            <person name="Bonometti L."/>
            <person name="Westerberg I."/>
            <person name="Brannstrom I.O."/>
            <person name="Guillou S."/>
            <person name="Cros-Aarteil S."/>
            <person name="Calhoun S."/>
            <person name="Haridas S."/>
            <person name="Kuo A."/>
            <person name="Mondo S."/>
            <person name="Pangilinan J."/>
            <person name="Riley R."/>
            <person name="Labutti K."/>
            <person name="Andreopoulos B."/>
            <person name="Lipzen A."/>
            <person name="Chen C."/>
            <person name="Yanf M."/>
            <person name="Daum C."/>
            <person name="Ng V."/>
            <person name="Clum A."/>
            <person name="Steindorff A."/>
            <person name="Ohm R."/>
            <person name="Martin F."/>
            <person name="Silar P."/>
            <person name="Natvig D."/>
            <person name="Lalanne C."/>
            <person name="Gautier V."/>
            <person name="Ament-Velasquez S.L."/>
            <person name="Kruys A."/>
            <person name="Hutchinson M.I."/>
            <person name="Powell A.J."/>
            <person name="Barry K."/>
            <person name="Miller A.N."/>
            <person name="Grigoriev I.V."/>
            <person name="Debuchy R."/>
            <person name="Gladieux P."/>
            <person name="Thoren M.H."/>
            <person name="Johannesson H."/>
        </authorList>
    </citation>
    <scope>NUCLEOTIDE SEQUENCE</scope>
    <source>
        <strain evidence="6">SMH4607-1</strain>
    </source>
</reference>
<organism evidence="6 7">
    <name type="scientific">Lasiosphaeris hirsuta</name>
    <dbReference type="NCBI Taxonomy" id="260670"/>
    <lineage>
        <taxon>Eukaryota</taxon>
        <taxon>Fungi</taxon>
        <taxon>Dikarya</taxon>
        <taxon>Ascomycota</taxon>
        <taxon>Pezizomycotina</taxon>
        <taxon>Sordariomycetes</taxon>
        <taxon>Sordariomycetidae</taxon>
        <taxon>Sordariales</taxon>
        <taxon>Lasiosphaeriaceae</taxon>
        <taxon>Lasiosphaeris</taxon>
    </lineage>
</organism>
<evidence type="ECO:0000313" key="7">
    <source>
        <dbReference type="Proteomes" id="UP001172102"/>
    </source>
</evidence>
<dbReference type="InterPro" id="IPR007568">
    <property type="entry name" value="RTA1"/>
</dbReference>
<dbReference type="EMBL" id="JAUKUA010000004">
    <property type="protein sequence ID" value="KAK0716327.1"/>
    <property type="molecule type" value="Genomic_DNA"/>
</dbReference>
<proteinExistence type="predicted"/>
<gene>
    <name evidence="6" type="ORF">B0H67DRAFT_582866</name>
</gene>
<keyword evidence="3 5" id="KW-1133">Transmembrane helix</keyword>
<feature type="transmembrane region" description="Helical" evidence="5">
    <location>
        <begin position="249"/>
        <end position="268"/>
    </location>
</feature>
<feature type="transmembrane region" description="Helical" evidence="5">
    <location>
        <begin position="92"/>
        <end position="117"/>
    </location>
</feature>
<feature type="transmembrane region" description="Helical" evidence="5">
    <location>
        <begin position="61"/>
        <end position="80"/>
    </location>
</feature>
<comment type="caution">
    <text evidence="6">The sequence shown here is derived from an EMBL/GenBank/DDBJ whole genome shotgun (WGS) entry which is preliminary data.</text>
</comment>
<evidence type="ECO:0000256" key="5">
    <source>
        <dbReference type="SAM" id="Phobius"/>
    </source>
</evidence>
<dbReference type="PANTHER" id="PTHR31465:SF9">
    <property type="entry name" value="SPHINGOID LONG-CHAIN BASE TRANSPORTER RSB1"/>
    <property type="match status" value="1"/>
</dbReference>
<accession>A0AA40AI85</accession>
<dbReference type="PANTHER" id="PTHR31465">
    <property type="entry name" value="PROTEIN RTA1-RELATED"/>
    <property type="match status" value="1"/>
</dbReference>
<feature type="transmembrane region" description="Helical" evidence="5">
    <location>
        <begin position="35"/>
        <end position="54"/>
    </location>
</feature>